<name>A0A6L2JPZ0_TANCI</name>
<dbReference type="PANTHER" id="PTHR33067:SF9">
    <property type="entry name" value="RNA-DIRECTED DNA POLYMERASE"/>
    <property type="match status" value="1"/>
</dbReference>
<dbReference type="PANTHER" id="PTHR33067">
    <property type="entry name" value="RNA-DIRECTED DNA POLYMERASE-RELATED"/>
    <property type="match status" value="1"/>
</dbReference>
<proteinExistence type="predicted"/>
<evidence type="ECO:0000313" key="1">
    <source>
        <dbReference type="EMBL" id="GEU38667.1"/>
    </source>
</evidence>
<dbReference type="CDD" id="cd00303">
    <property type="entry name" value="retropepsin_like"/>
    <property type="match status" value="1"/>
</dbReference>
<gene>
    <name evidence="1" type="ORF">Tci_010645</name>
</gene>
<protein>
    <submittedName>
        <fullName evidence="1">MAK10-like protein</fullName>
    </submittedName>
</protein>
<organism evidence="1">
    <name type="scientific">Tanacetum cinerariifolium</name>
    <name type="common">Dalmatian daisy</name>
    <name type="synonym">Chrysanthemum cinerariifolium</name>
    <dbReference type="NCBI Taxonomy" id="118510"/>
    <lineage>
        <taxon>Eukaryota</taxon>
        <taxon>Viridiplantae</taxon>
        <taxon>Streptophyta</taxon>
        <taxon>Embryophyta</taxon>
        <taxon>Tracheophyta</taxon>
        <taxon>Spermatophyta</taxon>
        <taxon>Magnoliopsida</taxon>
        <taxon>eudicotyledons</taxon>
        <taxon>Gunneridae</taxon>
        <taxon>Pentapetalae</taxon>
        <taxon>asterids</taxon>
        <taxon>campanulids</taxon>
        <taxon>Asterales</taxon>
        <taxon>Asteraceae</taxon>
        <taxon>Asteroideae</taxon>
        <taxon>Anthemideae</taxon>
        <taxon>Anthemidinae</taxon>
        <taxon>Tanacetum</taxon>
    </lineage>
</organism>
<reference evidence="1" key="1">
    <citation type="journal article" date="2019" name="Sci. Rep.">
        <title>Draft genome of Tanacetum cinerariifolium, the natural source of mosquito coil.</title>
        <authorList>
            <person name="Yamashiro T."/>
            <person name="Shiraishi A."/>
            <person name="Satake H."/>
            <person name="Nakayama K."/>
        </authorList>
    </citation>
    <scope>NUCLEOTIDE SEQUENCE</scope>
</reference>
<dbReference type="AlphaFoldDB" id="A0A6L2JPZ0"/>
<dbReference type="InterPro" id="IPR021109">
    <property type="entry name" value="Peptidase_aspartic_dom_sf"/>
</dbReference>
<comment type="caution">
    <text evidence="1">The sequence shown here is derived from an EMBL/GenBank/DDBJ whole genome shotgun (WGS) entry which is preliminary data.</text>
</comment>
<dbReference type="Gene3D" id="2.40.70.10">
    <property type="entry name" value="Acid Proteases"/>
    <property type="match status" value="1"/>
</dbReference>
<accession>A0A6L2JPZ0</accession>
<dbReference type="EMBL" id="BKCJ010001080">
    <property type="protein sequence ID" value="GEU38667.1"/>
    <property type="molecule type" value="Genomic_DNA"/>
</dbReference>
<sequence length="429" mass="48583">MGDKNPIRTLGDYSKSSHKGYRNTIELSVGNNVVPLRSDTIRLVQEGCSFHGLQTEGPNQHLNDFLKLADSLDLNDENRERTRTIDQSTGGKLHDLNAKESWALLEDLALYDNKSYNDPMDFAKPIKAIALPQDVPSTSDDHLIKLENQYYMKNPKQAFVEYASSRTDEARGKWYTFKPEQNNSGDTYNPSWRSDPNLRLSKFKADFKQQQSKMTNKIDTMLKAIIDRIAGALPIDTVSLLQTGMGIEPQQPKEPELTLEDEFQDLHLNLPILEVLTHVPLYNVILDKLGDSKPFDTLADLGPCVNIIPLYVFKKLNIGLLEETDHIFGLADGTKSYPIGIVKDIEVHIGKVKLLNDFYMIDMKKDTESSLLVGRGFLATANAVIDCRMAKIKVEEGIIRTMQPIPTTRKLFEMENPREIVDLDHLYDT</sequence>